<keyword evidence="5" id="KW-0560">Oxidoreductase</keyword>
<dbReference type="Pfam" id="PF07992">
    <property type="entry name" value="Pyr_redox_2"/>
    <property type="match status" value="1"/>
</dbReference>
<dbReference type="GO" id="GO:0050136">
    <property type="term" value="F:NADH dehydrogenase (quinone) (non-electrogenic) activity"/>
    <property type="evidence" value="ECO:0007669"/>
    <property type="project" value="UniProtKB-EC"/>
</dbReference>
<evidence type="ECO:0000256" key="3">
    <source>
        <dbReference type="ARBA" id="ARBA00022630"/>
    </source>
</evidence>
<reference evidence="9 10" key="1">
    <citation type="submission" date="2017-09" db="EMBL/GenBank/DDBJ databases">
        <title>Depth-based differentiation of microbial function through sediment-hosted aquifers and enrichment of novel symbionts in the deep terrestrial subsurface.</title>
        <authorList>
            <person name="Probst A.J."/>
            <person name="Ladd B."/>
            <person name="Jarett J.K."/>
            <person name="Geller-Mcgrath D.E."/>
            <person name="Sieber C.M."/>
            <person name="Emerson J.B."/>
            <person name="Anantharaman K."/>
            <person name="Thomas B.C."/>
            <person name="Malmstrom R."/>
            <person name="Stieglmeier M."/>
            <person name="Klingl A."/>
            <person name="Woyke T."/>
            <person name="Ryan C.M."/>
            <person name="Banfield J.F."/>
        </authorList>
    </citation>
    <scope>NUCLEOTIDE SEQUENCE [LARGE SCALE GENOMIC DNA]</scope>
    <source>
        <strain evidence="9">CG23_combo_of_CG06-09_8_20_14_all_54_14</strain>
    </source>
</reference>
<proteinExistence type="inferred from homology"/>
<comment type="similarity">
    <text evidence="1">Belongs to the NADH dehydrogenase family.</text>
</comment>
<keyword evidence="6" id="KW-0520">NAD</keyword>
<dbReference type="Proteomes" id="UP000228812">
    <property type="component" value="Unassembled WGS sequence"/>
</dbReference>
<dbReference type="EC" id="1.6.5.9" evidence="2"/>
<name>A0A2G9ZBQ8_9BACT</name>
<evidence type="ECO:0000256" key="7">
    <source>
        <dbReference type="ARBA" id="ARBA00047599"/>
    </source>
</evidence>
<comment type="catalytic activity">
    <reaction evidence="7">
        <text>a quinone + NADH + H(+) = a quinol + NAD(+)</text>
        <dbReference type="Rhea" id="RHEA:46160"/>
        <dbReference type="ChEBI" id="CHEBI:15378"/>
        <dbReference type="ChEBI" id="CHEBI:24646"/>
        <dbReference type="ChEBI" id="CHEBI:57540"/>
        <dbReference type="ChEBI" id="CHEBI:57945"/>
        <dbReference type="ChEBI" id="CHEBI:132124"/>
        <dbReference type="EC" id="1.6.5.9"/>
    </reaction>
</comment>
<keyword evidence="4" id="KW-0274">FAD</keyword>
<dbReference type="InterPro" id="IPR036188">
    <property type="entry name" value="FAD/NAD-bd_sf"/>
</dbReference>
<evidence type="ECO:0000256" key="1">
    <source>
        <dbReference type="ARBA" id="ARBA00005272"/>
    </source>
</evidence>
<protein>
    <recommendedName>
        <fullName evidence="2">NADH:ubiquinone reductase (non-electrogenic)</fullName>
        <ecNumber evidence="2">1.6.5.9</ecNumber>
    </recommendedName>
</protein>
<evidence type="ECO:0000256" key="4">
    <source>
        <dbReference type="ARBA" id="ARBA00022827"/>
    </source>
</evidence>
<dbReference type="EMBL" id="PCRZ01000037">
    <property type="protein sequence ID" value="PIP29778.1"/>
    <property type="molecule type" value="Genomic_DNA"/>
</dbReference>
<accession>A0A2G9ZBQ8</accession>
<dbReference type="SUPFAM" id="SSF51905">
    <property type="entry name" value="FAD/NAD(P)-binding domain"/>
    <property type="match status" value="1"/>
</dbReference>
<dbReference type="InterPro" id="IPR045024">
    <property type="entry name" value="NDH-2"/>
</dbReference>
<dbReference type="PANTHER" id="PTHR43706">
    <property type="entry name" value="NADH DEHYDROGENASE"/>
    <property type="match status" value="1"/>
</dbReference>
<evidence type="ECO:0000256" key="5">
    <source>
        <dbReference type="ARBA" id="ARBA00023002"/>
    </source>
</evidence>
<feature type="domain" description="FAD/NAD(P)-binding" evidence="8">
    <location>
        <begin position="2"/>
        <end position="137"/>
    </location>
</feature>
<comment type="caution">
    <text evidence="9">The sequence shown here is derived from an EMBL/GenBank/DDBJ whole genome shotgun (WGS) entry which is preliminary data.</text>
</comment>
<dbReference type="InterPro" id="IPR023753">
    <property type="entry name" value="FAD/NAD-binding_dom"/>
</dbReference>
<evidence type="ECO:0000313" key="9">
    <source>
        <dbReference type="EMBL" id="PIP29778.1"/>
    </source>
</evidence>
<sequence length="253" mass="28580">MHVTIIEAGSSILAAMDPRVIRRAERRLKRLGVSILTRELITEVFPAFALLASGEKVYFDICIWTGGVKPHTLAEPLSLKKEPRGHLEISSATECLPAEQNSSLTRGVYAIGDTAYLYNPRIKTPIPGMARPAMMEGRTAAMNITEEIKADESRIYADGLAKQETRIYADKNNGADRRSKKYEYIPHRYPYIVPVGGRYAIAKIGLFVISGFPAWIFKGIMELNYFVSVMPWRKALTVWFKGFFIFMRNKRLG</sequence>
<dbReference type="AlphaFoldDB" id="A0A2G9ZBQ8"/>
<evidence type="ECO:0000256" key="6">
    <source>
        <dbReference type="ARBA" id="ARBA00023027"/>
    </source>
</evidence>
<evidence type="ECO:0000259" key="8">
    <source>
        <dbReference type="Pfam" id="PF07992"/>
    </source>
</evidence>
<organism evidence="9 10">
    <name type="scientific">Candidatus Jorgensenbacteria bacterium CG23_combo_of_CG06-09_8_20_14_all_54_14</name>
    <dbReference type="NCBI Taxonomy" id="1974595"/>
    <lineage>
        <taxon>Bacteria</taxon>
        <taxon>Candidatus Joergenseniibacteriota</taxon>
    </lineage>
</organism>
<evidence type="ECO:0000256" key="2">
    <source>
        <dbReference type="ARBA" id="ARBA00012637"/>
    </source>
</evidence>
<dbReference type="PANTHER" id="PTHR43706:SF47">
    <property type="entry name" value="EXTERNAL NADH-UBIQUINONE OXIDOREDUCTASE 1, MITOCHONDRIAL-RELATED"/>
    <property type="match status" value="1"/>
</dbReference>
<keyword evidence="3" id="KW-0285">Flavoprotein</keyword>
<evidence type="ECO:0000313" key="10">
    <source>
        <dbReference type="Proteomes" id="UP000228812"/>
    </source>
</evidence>
<gene>
    <name evidence="9" type="ORF">COX26_02200</name>
</gene>
<dbReference type="Gene3D" id="3.50.50.100">
    <property type="match status" value="1"/>
</dbReference>